<dbReference type="RefSeq" id="XP_033382930.1">
    <property type="nucleotide sequence ID" value="XM_033522010.1"/>
</dbReference>
<evidence type="ECO:0000259" key="2">
    <source>
        <dbReference type="Pfam" id="PF26118"/>
    </source>
</evidence>
<dbReference type="InterPro" id="IPR058348">
    <property type="entry name" value="DUF8035"/>
</dbReference>
<dbReference type="GeneID" id="54279407"/>
<evidence type="ECO:0000256" key="1">
    <source>
        <dbReference type="SAM" id="MobiDB-lite"/>
    </source>
</evidence>
<feature type="compositionally biased region" description="Pro residues" evidence="1">
    <location>
        <begin position="261"/>
        <end position="275"/>
    </location>
</feature>
<dbReference type="OrthoDB" id="5410752at2759"/>
<protein>
    <recommendedName>
        <fullName evidence="2">DUF8035 domain-containing protein</fullName>
    </recommendedName>
</protein>
<dbReference type="Proteomes" id="UP000799778">
    <property type="component" value="Unassembled WGS sequence"/>
</dbReference>
<feature type="compositionally biased region" description="Basic and acidic residues" evidence="1">
    <location>
        <begin position="107"/>
        <end position="212"/>
    </location>
</feature>
<keyword evidence="4" id="KW-1185">Reference proteome</keyword>
<reference evidence="3" key="1">
    <citation type="journal article" date="2020" name="Stud. Mycol.">
        <title>101 Dothideomycetes genomes: a test case for predicting lifestyles and emergence of pathogens.</title>
        <authorList>
            <person name="Haridas S."/>
            <person name="Albert R."/>
            <person name="Binder M."/>
            <person name="Bloem J."/>
            <person name="Labutti K."/>
            <person name="Salamov A."/>
            <person name="Andreopoulos B."/>
            <person name="Baker S."/>
            <person name="Barry K."/>
            <person name="Bills G."/>
            <person name="Bluhm B."/>
            <person name="Cannon C."/>
            <person name="Castanera R."/>
            <person name="Culley D."/>
            <person name="Daum C."/>
            <person name="Ezra D."/>
            <person name="Gonzalez J."/>
            <person name="Henrissat B."/>
            <person name="Kuo A."/>
            <person name="Liang C."/>
            <person name="Lipzen A."/>
            <person name="Lutzoni F."/>
            <person name="Magnuson J."/>
            <person name="Mondo S."/>
            <person name="Nolan M."/>
            <person name="Ohm R."/>
            <person name="Pangilinan J."/>
            <person name="Park H.-J."/>
            <person name="Ramirez L."/>
            <person name="Alfaro M."/>
            <person name="Sun H."/>
            <person name="Tritt A."/>
            <person name="Yoshinaga Y."/>
            <person name="Zwiers L.-H."/>
            <person name="Turgeon B."/>
            <person name="Goodwin S."/>
            <person name="Spatafora J."/>
            <person name="Crous P."/>
            <person name="Grigoriev I."/>
        </authorList>
    </citation>
    <scope>NUCLEOTIDE SEQUENCE</scope>
    <source>
        <strain evidence="3">CBS 175.79</strain>
    </source>
</reference>
<gene>
    <name evidence="3" type="ORF">BU24DRAFT_216880</name>
</gene>
<sequence>MSRRYPTAELYEERQRDFYRNGGRDRTYDELDVELRRSGDPRRSAPDFFHDDYNRSSAGPLVVRGGQRDDDTVSRAPTQRREFEHDSLVIRGGSRPAPPPSSSARSEAPRRPRETEREETDITIRRREQSRARSEVRERDDIVFRRGDGARPRPREVEFEREEVKFRDRSPPRREVERDEFVFRHEHRDESRHGREREVEKDSLVIRGRERSLPPPQRSQLVAREREEFVVRRRDPSPPHREREVIKDEIIIRRREERSPSPAPLPPPPPPPPPEPEVRPPIIQEIITHHRHIDHGVERARSPTPPPPPPSPPRDESLEISIRRRESRGGRGFEEDIIFDSKRDLEVSRPRARSIEAPRRSFTAPADSDFDLEADFYNRKALERAYPGEAYNGATKDWAIVDVPPGTNRVRMDGIGGGGQEITWQRYNGVRRSKFISGDDERATDFGMPGSGKPKPKPKDMWTEITKDLVIKEAIDSMGYDYEETDYFFYVMEYLRYEDVLHLVEISDDIRRRRKTRIREIEFEREEIRERRPPSGYDERYYEHEVSFDHRHRHRGGFR</sequence>
<proteinExistence type="predicted"/>
<feature type="compositionally biased region" description="Basic and acidic residues" evidence="1">
    <location>
        <begin position="313"/>
        <end position="336"/>
    </location>
</feature>
<feature type="region of interest" description="Disordered" evidence="1">
    <location>
        <begin position="16"/>
        <end position="336"/>
    </location>
</feature>
<organism evidence="3 4">
    <name type="scientific">Aaosphaeria arxii CBS 175.79</name>
    <dbReference type="NCBI Taxonomy" id="1450172"/>
    <lineage>
        <taxon>Eukaryota</taxon>
        <taxon>Fungi</taxon>
        <taxon>Dikarya</taxon>
        <taxon>Ascomycota</taxon>
        <taxon>Pezizomycotina</taxon>
        <taxon>Dothideomycetes</taxon>
        <taxon>Pleosporomycetidae</taxon>
        <taxon>Pleosporales</taxon>
        <taxon>Pleosporales incertae sedis</taxon>
        <taxon>Aaosphaeria</taxon>
    </lineage>
</organism>
<dbReference type="AlphaFoldDB" id="A0A6A5XPA1"/>
<feature type="compositionally biased region" description="Basic and acidic residues" evidence="1">
    <location>
        <begin position="66"/>
        <end position="88"/>
    </location>
</feature>
<evidence type="ECO:0000313" key="3">
    <source>
        <dbReference type="EMBL" id="KAF2014591.1"/>
    </source>
</evidence>
<dbReference type="Pfam" id="PF26118">
    <property type="entry name" value="DUF8035"/>
    <property type="match status" value="1"/>
</dbReference>
<dbReference type="EMBL" id="ML978070">
    <property type="protein sequence ID" value="KAF2014591.1"/>
    <property type="molecule type" value="Genomic_DNA"/>
</dbReference>
<evidence type="ECO:0000313" key="4">
    <source>
        <dbReference type="Proteomes" id="UP000799778"/>
    </source>
</evidence>
<feature type="compositionally biased region" description="Basic and acidic residues" evidence="1">
    <location>
        <begin position="223"/>
        <end position="259"/>
    </location>
</feature>
<name>A0A6A5XPA1_9PLEO</name>
<accession>A0A6A5XPA1</accession>
<feature type="compositionally biased region" description="Basic and acidic residues" evidence="1">
    <location>
        <begin position="16"/>
        <end position="54"/>
    </location>
</feature>
<feature type="compositionally biased region" description="Pro residues" evidence="1">
    <location>
        <begin position="303"/>
        <end position="312"/>
    </location>
</feature>
<feature type="domain" description="DUF8035" evidence="2">
    <location>
        <begin position="459"/>
        <end position="513"/>
    </location>
</feature>